<dbReference type="InterPro" id="IPR053261">
    <property type="entry name" value="Polyketide-peptide_reg"/>
</dbReference>
<dbReference type="CDD" id="cd19357">
    <property type="entry name" value="TenA_E_At3g16990-like"/>
    <property type="match status" value="1"/>
</dbReference>
<dbReference type="AlphaFoldDB" id="A0AA39XNY5"/>
<feature type="domain" description="Thiaminase-2/PQQC" evidence="1">
    <location>
        <begin position="92"/>
        <end position="134"/>
    </location>
</feature>
<dbReference type="EMBL" id="JAULSR010000001">
    <property type="protein sequence ID" value="KAK0637061.1"/>
    <property type="molecule type" value="Genomic_DNA"/>
</dbReference>
<proteinExistence type="predicted"/>
<comment type="caution">
    <text evidence="2">The sequence shown here is derived from an EMBL/GenBank/DDBJ whole genome shotgun (WGS) entry which is preliminary data.</text>
</comment>
<evidence type="ECO:0000313" key="2">
    <source>
        <dbReference type="EMBL" id="KAK0637061.1"/>
    </source>
</evidence>
<dbReference type="PANTHER" id="PTHR41813:SF2">
    <property type="entry name" value="REGULATOR PAB1642, PUTATIVE (AFU_ORTHOLOGUE AFUA_3G11955)-RELATED"/>
    <property type="match status" value="1"/>
</dbReference>
<evidence type="ECO:0000313" key="3">
    <source>
        <dbReference type="Proteomes" id="UP001174934"/>
    </source>
</evidence>
<accession>A0AA39XNY5</accession>
<dbReference type="InterPro" id="IPR016084">
    <property type="entry name" value="Haem_Oase-like_multi-hlx"/>
</dbReference>
<dbReference type="Proteomes" id="UP001174934">
    <property type="component" value="Unassembled WGS sequence"/>
</dbReference>
<dbReference type="GO" id="GO:0006772">
    <property type="term" value="P:thiamine metabolic process"/>
    <property type="evidence" value="ECO:0007669"/>
    <property type="project" value="UniProtKB-ARBA"/>
</dbReference>
<dbReference type="Pfam" id="PF03070">
    <property type="entry name" value="TENA_THI-4"/>
    <property type="match status" value="1"/>
</dbReference>
<keyword evidence="3" id="KW-1185">Reference proteome</keyword>
<evidence type="ECO:0000259" key="1">
    <source>
        <dbReference type="Pfam" id="PF03070"/>
    </source>
</evidence>
<gene>
    <name evidence="2" type="ORF">B0T17DRAFT_520572</name>
</gene>
<sequence length="362" mass="40041">MQQAALNCCNLRSATQARDGDATRHSLRSRQKFPFLTDSFRHFPFIFNHLHSTVTTRNYNLLPCVMPGPTDSSTWSLTEHLLSTFQGEHTTATQHPFLLAAAEGRLPKHILSQWLANDRLYIHSYIRAAGKLLASIDLPPAAPETKQEPGDEAAETQLVDWLIEALVGVRREERFFIDVADRYGLSINFEGQSAATETSQQKPKPGLLPGLMMIQDIFGAIDRVADGLSIPLTVLAESSTPVLLPWLEGAVTFWGTERCYLDAWSWARSKQAVVTTSGGSDDAGTEDADGGALRKEFIPNWSSVEFARFVGRLASLIDFAVAQALERAGDGADAVKDEILKRVEQKWKTLLVAEASFWPDVE</sequence>
<organism evidence="2 3">
    <name type="scientific">Bombardia bombarda</name>
    <dbReference type="NCBI Taxonomy" id="252184"/>
    <lineage>
        <taxon>Eukaryota</taxon>
        <taxon>Fungi</taxon>
        <taxon>Dikarya</taxon>
        <taxon>Ascomycota</taxon>
        <taxon>Pezizomycotina</taxon>
        <taxon>Sordariomycetes</taxon>
        <taxon>Sordariomycetidae</taxon>
        <taxon>Sordariales</taxon>
        <taxon>Lasiosphaeriaceae</taxon>
        <taxon>Bombardia</taxon>
    </lineage>
</organism>
<dbReference type="Gene3D" id="1.20.910.10">
    <property type="entry name" value="Heme oxygenase-like"/>
    <property type="match status" value="1"/>
</dbReference>
<dbReference type="PANTHER" id="PTHR41813">
    <property type="entry name" value="REGULATOR PAB1642, PUTATIVE (AFU_ORTHOLOGUE AFUA_3G11955)-RELATED"/>
    <property type="match status" value="1"/>
</dbReference>
<name>A0AA39XNY5_9PEZI</name>
<reference evidence="2" key="1">
    <citation type="submission" date="2023-06" db="EMBL/GenBank/DDBJ databases">
        <title>Genome-scale phylogeny and comparative genomics of the fungal order Sordariales.</title>
        <authorList>
            <consortium name="Lawrence Berkeley National Laboratory"/>
            <person name="Hensen N."/>
            <person name="Bonometti L."/>
            <person name="Westerberg I."/>
            <person name="Brannstrom I.O."/>
            <person name="Guillou S."/>
            <person name="Cros-Aarteil S."/>
            <person name="Calhoun S."/>
            <person name="Haridas S."/>
            <person name="Kuo A."/>
            <person name="Mondo S."/>
            <person name="Pangilinan J."/>
            <person name="Riley R."/>
            <person name="LaButti K."/>
            <person name="Andreopoulos B."/>
            <person name="Lipzen A."/>
            <person name="Chen C."/>
            <person name="Yanf M."/>
            <person name="Daum C."/>
            <person name="Ng V."/>
            <person name="Clum A."/>
            <person name="Steindorff A."/>
            <person name="Ohm R."/>
            <person name="Martin F."/>
            <person name="Silar P."/>
            <person name="Natvig D."/>
            <person name="Lalanne C."/>
            <person name="Gautier V."/>
            <person name="Ament-velasquez S.L."/>
            <person name="Kruys A."/>
            <person name="Hutchinson M.I."/>
            <person name="Powell A.J."/>
            <person name="Barry K."/>
            <person name="Miller A.N."/>
            <person name="Grigoriev I.V."/>
            <person name="Debuchy R."/>
            <person name="Gladieux P."/>
            <person name="Thoren M.H."/>
            <person name="Johannesson H."/>
        </authorList>
    </citation>
    <scope>NUCLEOTIDE SEQUENCE</scope>
    <source>
        <strain evidence="2">SMH3391-2</strain>
    </source>
</reference>
<dbReference type="SUPFAM" id="SSF48613">
    <property type="entry name" value="Heme oxygenase-like"/>
    <property type="match status" value="1"/>
</dbReference>
<protein>
    <recommendedName>
        <fullName evidence="1">Thiaminase-2/PQQC domain-containing protein</fullName>
    </recommendedName>
</protein>
<dbReference type="InterPro" id="IPR004305">
    <property type="entry name" value="Thiaminase-2/PQQC"/>
</dbReference>